<dbReference type="PANTHER" id="PTHR30632">
    <property type="entry name" value="MOLYBDATE-BINDING PERIPLASMIC PROTEIN"/>
    <property type="match status" value="1"/>
</dbReference>
<dbReference type="InterPro" id="IPR050682">
    <property type="entry name" value="ModA/WtpA"/>
</dbReference>
<accession>A0A1H8MZL4</accession>
<dbReference type="SUPFAM" id="SSF53850">
    <property type="entry name" value="Periplasmic binding protein-like II"/>
    <property type="match status" value="1"/>
</dbReference>
<keyword evidence="3" id="KW-1185">Reference proteome</keyword>
<comment type="similarity">
    <text evidence="1">Belongs to the bacterial solute-binding protein 1 family. WtpA subfamily.</text>
</comment>
<evidence type="ECO:0000256" key="1">
    <source>
        <dbReference type="ARBA" id="ARBA00009438"/>
    </source>
</evidence>
<reference evidence="3" key="1">
    <citation type="submission" date="2016-10" db="EMBL/GenBank/DDBJ databases">
        <authorList>
            <person name="Varghese N."/>
            <person name="Submissions S."/>
        </authorList>
    </citation>
    <scope>NUCLEOTIDE SEQUENCE [LARGE SCALE GENOMIC DNA]</scope>
    <source>
        <strain evidence="3">CGMCC 1.10121</strain>
    </source>
</reference>
<proteinExistence type="inferred from homology"/>
<dbReference type="EMBL" id="FODV01000001">
    <property type="protein sequence ID" value="SEO22678.1"/>
    <property type="molecule type" value="Genomic_DNA"/>
</dbReference>
<organism evidence="2 3">
    <name type="scientific">Halogranum amylolyticum</name>
    <dbReference type="NCBI Taxonomy" id="660520"/>
    <lineage>
        <taxon>Archaea</taxon>
        <taxon>Methanobacteriati</taxon>
        <taxon>Methanobacteriota</taxon>
        <taxon>Stenosarchaea group</taxon>
        <taxon>Halobacteria</taxon>
        <taxon>Halobacteriales</taxon>
        <taxon>Haloferacaceae</taxon>
    </lineage>
</organism>
<dbReference type="InterPro" id="IPR006311">
    <property type="entry name" value="TAT_signal"/>
</dbReference>
<sequence length="286" mass="30415">MMSNRRRFLRRVAAGGLTVGTLGTVGLQGVEYVTGGPRESQTTPARALVAGSLLVLADDVAGADVEAHGSLTARNLVVDGARDPDVLALADPDLFSGITAETTLFATNALVLAYDPESRYADAIADDWATGLAREGVRVGQTDPKADPLGYRTVLAMRLADDRGLAAAELLDDSLVFPETALMRTLEAGKIDAAFVYENMAVEHDLPFVDLPPAIDFSDPARVDTYATVSLDLPDRTVRGAPIRYGVTALTDAGAAWADSLATDRDRLRDHGFTVPDDYPLVQSIE</sequence>
<dbReference type="OrthoDB" id="7820at2157"/>
<dbReference type="PANTHER" id="PTHR30632:SF16">
    <property type="entry name" value="MOLYBDATE_TUNGSTATE-BINDING PROTEIN WTPA"/>
    <property type="match status" value="1"/>
</dbReference>
<name>A0A1H8MZL4_9EURY</name>
<evidence type="ECO:0000313" key="3">
    <source>
        <dbReference type="Proteomes" id="UP000199126"/>
    </source>
</evidence>
<dbReference type="Proteomes" id="UP000199126">
    <property type="component" value="Unassembled WGS sequence"/>
</dbReference>
<dbReference type="Pfam" id="PF13531">
    <property type="entry name" value="SBP_bac_11"/>
    <property type="match status" value="1"/>
</dbReference>
<dbReference type="GO" id="GO:0030973">
    <property type="term" value="F:molybdate ion binding"/>
    <property type="evidence" value="ECO:0007669"/>
    <property type="project" value="TreeGrafter"/>
</dbReference>
<protein>
    <submittedName>
        <fullName evidence="2">Molybdate/tungstate transport system substrate-binding protein</fullName>
    </submittedName>
</protein>
<dbReference type="PROSITE" id="PS51318">
    <property type="entry name" value="TAT"/>
    <property type="match status" value="1"/>
</dbReference>
<dbReference type="RefSeq" id="WP_089820594.1">
    <property type="nucleotide sequence ID" value="NZ_FODV01000001.1"/>
</dbReference>
<dbReference type="GO" id="GO:0015689">
    <property type="term" value="P:molybdate ion transport"/>
    <property type="evidence" value="ECO:0007669"/>
    <property type="project" value="TreeGrafter"/>
</dbReference>
<evidence type="ECO:0000313" key="2">
    <source>
        <dbReference type="EMBL" id="SEO22678.1"/>
    </source>
</evidence>
<gene>
    <name evidence="2" type="ORF">SAMN04487948_101202</name>
</gene>
<dbReference type="AlphaFoldDB" id="A0A1H8MZL4"/>
<dbReference type="CDD" id="cd13540">
    <property type="entry name" value="PBP2_ModA_WtpA"/>
    <property type="match status" value="1"/>
</dbReference>
<dbReference type="Gene3D" id="3.40.190.10">
    <property type="entry name" value="Periplasmic binding protein-like II"/>
    <property type="match status" value="3"/>
</dbReference>